<evidence type="ECO:0000313" key="6">
    <source>
        <dbReference type="Proteomes" id="UP001500888"/>
    </source>
</evidence>
<dbReference type="Pfam" id="PF14312">
    <property type="entry name" value="FG-GAP_2"/>
    <property type="match status" value="1"/>
</dbReference>
<dbReference type="InterPro" id="IPR028994">
    <property type="entry name" value="Integrin_alpha_N"/>
</dbReference>
<evidence type="ECO:0000256" key="3">
    <source>
        <dbReference type="ARBA" id="ARBA00023180"/>
    </source>
</evidence>
<dbReference type="SUPFAM" id="SSF69318">
    <property type="entry name" value="Integrin alpha N-terminal domain"/>
    <property type="match status" value="2"/>
</dbReference>
<organism evidence="5 6">
    <name type="scientific">Sphaerisporangium flaviroseum</name>
    <dbReference type="NCBI Taxonomy" id="509199"/>
    <lineage>
        <taxon>Bacteria</taxon>
        <taxon>Bacillati</taxon>
        <taxon>Actinomycetota</taxon>
        <taxon>Actinomycetes</taxon>
        <taxon>Streptosporangiales</taxon>
        <taxon>Streptosporangiaceae</taxon>
        <taxon>Sphaerisporangium</taxon>
    </lineage>
</organism>
<dbReference type="PANTHER" id="PTHR36220:SF1">
    <property type="entry name" value="GAMMA TUBULIN COMPLEX COMPONENT C-TERMINAL DOMAIN-CONTAINING PROTEIN"/>
    <property type="match status" value="1"/>
</dbReference>
<evidence type="ECO:0000313" key="5">
    <source>
        <dbReference type="EMBL" id="GAA3837340.1"/>
    </source>
</evidence>
<evidence type="ECO:0000256" key="1">
    <source>
        <dbReference type="ARBA" id="ARBA00022729"/>
    </source>
</evidence>
<gene>
    <name evidence="5" type="ORF">GCM10022226_69250</name>
</gene>
<keyword evidence="2" id="KW-0677">Repeat</keyword>
<keyword evidence="6" id="KW-1185">Reference proteome</keyword>
<comment type="caution">
    <text evidence="5">The sequence shown here is derived from an EMBL/GenBank/DDBJ whole genome shotgun (WGS) entry which is preliminary data.</text>
</comment>
<evidence type="ECO:0000256" key="2">
    <source>
        <dbReference type="ARBA" id="ARBA00022737"/>
    </source>
</evidence>
<dbReference type="SMART" id="SM00191">
    <property type="entry name" value="Int_alpha"/>
    <property type="match status" value="6"/>
</dbReference>
<feature type="signal peptide" evidence="4">
    <location>
        <begin position="1"/>
        <end position="23"/>
    </location>
</feature>
<dbReference type="Pfam" id="PF01839">
    <property type="entry name" value="FG-GAP"/>
    <property type="match status" value="2"/>
</dbReference>
<dbReference type="InterPro" id="IPR013517">
    <property type="entry name" value="FG-GAP"/>
</dbReference>
<dbReference type="EMBL" id="BAAAZR010000040">
    <property type="protein sequence ID" value="GAA3837340.1"/>
    <property type="molecule type" value="Genomic_DNA"/>
</dbReference>
<feature type="chain" id="PRO_5046493455" description="Integrin-like protein" evidence="4">
    <location>
        <begin position="24"/>
        <end position="499"/>
    </location>
</feature>
<proteinExistence type="predicted"/>
<keyword evidence="3" id="KW-0325">Glycoprotein</keyword>
<dbReference type="InterPro" id="IPR013519">
    <property type="entry name" value="Int_alpha_beta-p"/>
</dbReference>
<keyword evidence="1 4" id="KW-0732">Signal</keyword>
<dbReference type="Proteomes" id="UP001500888">
    <property type="component" value="Unassembled WGS sequence"/>
</dbReference>
<sequence>MTPLLAGLLLASLATVATAPAEAAAADCSKASANDFDGDGRDDLAVGDPLADAAGVRGAGSVHILPAGGTGTGNGLAVTAADARAGDAFGWTVRTAHVDGDKCLDVVVGAPYADAEGGADAGAVYVVRGGAYDGRVPLEAVRKITPPRPERNAHFGWALAAARVPGSPAGVIAVGAPYEDDTRVTDSGAVYVYAAKPDGEPGAAHRITQQSEGVVGNSEEGDMFGWSLVLGRMGGRAGSVDLAIGTPYENDDGVGKQGGNAGKADTGAVEVIFDAAEAGKTYTSVKWGIPESVKNVTEHAGDRYGYALAYAEFGGTPYLASSAPLADVGSVTDSGLVQTFQPDKSGTLRPVRTIQLGAGGLEDQSAEPKAALGWSLAMVGTEKTLYLAIGSPFDSRNAVEAGVIRAVPLSGDEAGRSLTLEKPHAYDHLGWSLATFGAADSFSAGTGLLAGVPDETSAPGGAVALIREGDPTRLLTPGRQGVPVVSGGSSADFGASVSG</sequence>
<dbReference type="PANTHER" id="PTHR36220">
    <property type="entry name" value="UNNAMED PRODUCT"/>
    <property type="match status" value="1"/>
</dbReference>
<evidence type="ECO:0008006" key="7">
    <source>
        <dbReference type="Google" id="ProtNLM"/>
    </source>
</evidence>
<protein>
    <recommendedName>
        <fullName evidence="7">Integrin-like protein</fullName>
    </recommendedName>
</protein>
<dbReference type="Gene3D" id="2.130.10.130">
    <property type="entry name" value="Integrin alpha, N-terminal"/>
    <property type="match status" value="2"/>
</dbReference>
<accession>A0ABP7J8B8</accession>
<reference evidence="6" key="1">
    <citation type="journal article" date="2019" name="Int. J. Syst. Evol. Microbiol.">
        <title>The Global Catalogue of Microorganisms (GCM) 10K type strain sequencing project: providing services to taxonomists for standard genome sequencing and annotation.</title>
        <authorList>
            <consortium name="The Broad Institute Genomics Platform"/>
            <consortium name="The Broad Institute Genome Sequencing Center for Infectious Disease"/>
            <person name="Wu L."/>
            <person name="Ma J."/>
        </authorList>
    </citation>
    <scope>NUCLEOTIDE SEQUENCE [LARGE SCALE GENOMIC DNA]</scope>
    <source>
        <strain evidence="6">JCM 16908</strain>
    </source>
</reference>
<name>A0ABP7J8B8_9ACTN</name>
<dbReference type="PROSITE" id="PS51470">
    <property type="entry name" value="FG_GAP"/>
    <property type="match status" value="2"/>
</dbReference>
<evidence type="ECO:0000256" key="4">
    <source>
        <dbReference type="SAM" id="SignalP"/>
    </source>
</evidence>